<dbReference type="InterPro" id="IPR018376">
    <property type="entry name" value="Enoyl-CoA_hyd/isom_CS"/>
</dbReference>
<evidence type="ECO:0000313" key="4">
    <source>
        <dbReference type="EMBL" id="CAG8557956.1"/>
    </source>
</evidence>
<keyword evidence="5" id="KW-1185">Reference proteome</keyword>
<accession>A0A9N9BBJ0</accession>
<evidence type="ECO:0000256" key="3">
    <source>
        <dbReference type="RuleBase" id="RU003707"/>
    </source>
</evidence>
<reference evidence="4" key="1">
    <citation type="submission" date="2021-06" db="EMBL/GenBank/DDBJ databases">
        <authorList>
            <person name="Kallberg Y."/>
            <person name="Tangrot J."/>
            <person name="Rosling A."/>
        </authorList>
    </citation>
    <scope>NUCLEOTIDE SEQUENCE</scope>
    <source>
        <strain evidence="4">CL551</strain>
    </source>
</reference>
<dbReference type="GO" id="GO:0016829">
    <property type="term" value="F:lyase activity"/>
    <property type="evidence" value="ECO:0007669"/>
    <property type="project" value="UniProtKB-KW"/>
</dbReference>
<comment type="caution">
    <text evidence="4">The sequence shown here is derived from an EMBL/GenBank/DDBJ whole genome shotgun (WGS) entry which is preliminary data.</text>
</comment>
<evidence type="ECO:0000256" key="1">
    <source>
        <dbReference type="ARBA" id="ARBA00005254"/>
    </source>
</evidence>
<dbReference type="FunFam" id="3.90.226.10:FF:000009">
    <property type="entry name" value="Carnitinyl-CoA dehydratase"/>
    <property type="match status" value="1"/>
</dbReference>
<organism evidence="4 5">
    <name type="scientific">Acaulospora morrowiae</name>
    <dbReference type="NCBI Taxonomy" id="94023"/>
    <lineage>
        <taxon>Eukaryota</taxon>
        <taxon>Fungi</taxon>
        <taxon>Fungi incertae sedis</taxon>
        <taxon>Mucoromycota</taxon>
        <taxon>Glomeromycotina</taxon>
        <taxon>Glomeromycetes</taxon>
        <taxon>Diversisporales</taxon>
        <taxon>Acaulosporaceae</taxon>
        <taxon>Acaulospora</taxon>
    </lineage>
</organism>
<dbReference type="Proteomes" id="UP000789342">
    <property type="component" value="Unassembled WGS sequence"/>
</dbReference>
<dbReference type="Gene3D" id="3.90.226.10">
    <property type="entry name" value="2-enoyl-CoA Hydratase, Chain A, domain 1"/>
    <property type="match status" value="1"/>
</dbReference>
<proteinExistence type="inferred from homology"/>
<keyword evidence="2" id="KW-0456">Lyase</keyword>
<name>A0A9N9BBJ0_9GLOM</name>
<comment type="similarity">
    <text evidence="1 3">Belongs to the enoyl-CoA hydratase/isomerase family.</text>
</comment>
<dbReference type="CDD" id="cd06558">
    <property type="entry name" value="crotonase-like"/>
    <property type="match status" value="1"/>
</dbReference>
<dbReference type="GO" id="GO:0006635">
    <property type="term" value="P:fatty acid beta-oxidation"/>
    <property type="evidence" value="ECO:0007669"/>
    <property type="project" value="TreeGrafter"/>
</dbReference>
<dbReference type="AlphaFoldDB" id="A0A9N9BBJ0"/>
<dbReference type="PANTHER" id="PTHR11941">
    <property type="entry name" value="ENOYL-COA HYDRATASE-RELATED"/>
    <property type="match status" value="1"/>
</dbReference>
<dbReference type="EMBL" id="CAJVPV010003700">
    <property type="protein sequence ID" value="CAG8557956.1"/>
    <property type="molecule type" value="Genomic_DNA"/>
</dbReference>
<gene>
    <name evidence="4" type="ORF">AMORRO_LOCUS5882</name>
</gene>
<evidence type="ECO:0000313" key="5">
    <source>
        <dbReference type="Proteomes" id="UP000789342"/>
    </source>
</evidence>
<evidence type="ECO:0000256" key="2">
    <source>
        <dbReference type="ARBA" id="ARBA00023239"/>
    </source>
</evidence>
<dbReference type="GO" id="GO:0005739">
    <property type="term" value="C:mitochondrion"/>
    <property type="evidence" value="ECO:0007669"/>
    <property type="project" value="TreeGrafter"/>
</dbReference>
<dbReference type="OrthoDB" id="2018133at2759"/>
<dbReference type="PROSITE" id="PS00166">
    <property type="entry name" value="ENOYL_COA_HYDRATASE"/>
    <property type="match status" value="1"/>
</dbReference>
<dbReference type="InterPro" id="IPR029045">
    <property type="entry name" value="ClpP/crotonase-like_dom_sf"/>
</dbReference>
<dbReference type="InterPro" id="IPR001753">
    <property type="entry name" value="Enoyl-CoA_hydra/iso"/>
</dbReference>
<dbReference type="Pfam" id="PF00378">
    <property type="entry name" value="ECH_1"/>
    <property type="match status" value="1"/>
</dbReference>
<dbReference type="SUPFAM" id="SSF52096">
    <property type="entry name" value="ClpP/crotonase"/>
    <property type="match status" value="1"/>
</dbReference>
<dbReference type="PANTHER" id="PTHR11941:SF158">
    <property type="entry name" value="ENOYL-COA HYDRATASE (AFU_ORTHOLOGUE AFUA_2G10650)"/>
    <property type="match status" value="1"/>
</dbReference>
<protein>
    <submittedName>
        <fullName evidence="4">4355_t:CDS:1</fullName>
    </submittedName>
</protein>
<sequence length="277" mass="30251">MSLSSFKNSPPSTKTFLLSFPAPHIILITINRPDTLNVLDFSAQHELEEVFNWYNSEPELRAAIITGAGEKAFCAGLDIKSLDAENLPQVSQFPPKGFGGLGRRTDNLKPIIAAVNGFAMGGGMEMVLACDIVVAHENSIFGLPEVKRGLVAMGGGLTRLVRFIGYQRACEIIMTGRNISAKECKELGIVNEIVSSSKLVIPTALKYATRIARNSPDAVQASKLAILLSLNSTSLTEADQRHLDSKEVRAWLEGENIKKGLYAFHEKKTPKWKNAKL</sequence>